<protein>
    <submittedName>
        <fullName evidence="1">Uncharacterized protein</fullName>
    </submittedName>
</protein>
<feature type="non-terminal residue" evidence="1">
    <location>
        <position position="1"/>
    </location>
</feature>
<evidence type="ECO:0000313" key="2">
    <source>
        <dbReference type="Proteomes" id="UP000594638"/>
    </source>
</evidence>
<proteinExistence type="predicted"/>
<dbReference type="EMBL" id="CACTIH010004324">
    <property type="protein sequence ID" value="CAA2990568.1"/>
    <property type="molecule type" value="Genomic_DNA"/>
</dbReference>
<gene>
    <name evidence="1" type="ORF">OLEA9_A053388</name>
</gene>
<accession>A0A8S0SFV3</accession>
<organism evidence="1 2">
    <name type="scientific">Olea europaea subsp. europaea</name>
    <dbReference type="NCBI Taxonomy" id="158383"/>
    <lineage>
        <taxon>Eukaryota</taxon>
        <taxon>Viridiplantae</taxon>
        <taxon>Streptophyta</taxon>
        <taxon>Embryophyta</taxon>
        <taxon>Tracheophyta</taxon>
        <taxon>Spermatophyta</taxon>
        <taxon>Magnoliopsida</taxon>
        <taxon>eudicotyledons</taxon>
        <taxon>Gunneridae</taxon>
        <taxon>Pentapetalae</taxon>
        <taxon>asterids</taxon>
        <taxon>lamiids</taxon>
        <taxon>Lamiales</taxon>
        <taxon>Oleaceae</taxon>
        <taxon>Oleeae</taxon>
        <taxon>Olea</taxon>
    </lineage>
</organism>
<sequence length="58" mass="6477">VMYIASPGLEAAKRLQTSIAPERRIITSNKPTAERRAAGHNKYHIVDLARSYPSQEGR</sequence>
<evidence type="ECO:0000313" key="1">
    <source>
        <dbReference type="EMBL" id="CAA2990568.1"/>
    </source>
</evidence>
<keyword evidence="2" id="KW-1185">Reference proteome</keyword>
<dbReference type="Gramene" id="OE9A053388T1">
    <property type="protein sequence ID" value="OE9A053388C1"/>
    <property type="gene ID" value="OE9A053388"/>
</dbReference>
<reference evidence="1 2" key="1">
    <citation type="submission" date="2019-12" db="EMBL/GenBank/DDBJ databases">
        <authorList>
            <person name="Alioto T."/>
            <person name="Alioto T."/>
            <person name="Gomez Garrido J."/>
        </authorList>
    </citation>
    <scope>NUCLEOTIDE SEQUENCE [LARGE SCALE GENOMIC DNA]</scope>
</reference>
<dbReference type="AlphaFoldDB" id="A0A8S0SFV3"/>
<comment type="caution">
    <text evidence="1">The sequence shown here is derived from an EMBL/GenBank/DDBJ whole genome shotgun (WGS) entry which is preliminary data.</text>
</comment>
<name>A0A8S0SFV3_OLEEU</name>
<dbReference type="Proteomes" id="UP000594638">
    <property type="component" value="Unassembled WGS sequence"/>
</dbReference>